<reference evidence="5" key="1">
    <citation type="submission" date="2015-09" db="EMBL/GenBank/DDBJ databases">
        <title>Scylla olivacea transcriptome.</title>
        <authorList>
            <person name="Ikhwanuddin M."/>
        </authorList>
    </citation>
    <scope>NUCLEOTIDE SEQUENCE</scope>
</reference>
<dbReference type="PANTHER" id="PTHR12900:SF0">
    <property type="entry name" value="CHECKPOINT PROTEIN"/>
    <property type="match status" value="1"/>
</dbReference>
<evidence type="ECO:0000256" key="2">
    <source>
        <dbReference type="ARBA" id="ARBA00005563"/>
    </source>
</evidence>
<dbReference type="Gene3D" id="3.70.10.10">
    <property type="match status" value="1"/>
</dbReference>
<organism evidence="5">
    <name type="scientific">Scylla olivacea</name>
    <name type="common">Orange mud crab</name>
    <name type="synonym">Cancer olivacea</name>
    <dbReference type="NCBI Taxonomy" id="85551"/>
    <lineage>
        <taxon>Eukaryota</taxon>
        <taxon>Metazoa</taxon>
        <taxon>Ecdysozoa</taxon>
        <taxon>Arthropoda</taxon>
        <taxon>Crustacea</taxon>
        <taxon>Multicrustacea</taxon>
        <taxon>Malacostraca</taxon>
        <taxon>Eumalacostraca</taxon>
        <taxon>Eucarida</taxon>
        <taxon>Decapoda</taxon>
        <taxon>Pleocyemata</taxon>
        <taxon>Brachyura</taxon>
        <taxon>Eubrachyura</taxon>
        <taxon>Portunoidea</taxon>
        <taxon>Portunidae</taxon>
        <taxon>Portuninae</taxon>
        <taxon>Scylla</taxon>
    </lineage>
</organism>
<dbReference type="GO" id="GO:0005730">
    <property type="term" value="C:nucleolus"/>
    <property type="evidence" value="ECO:0007669"/>
    <property type="project" value="InterPro"/>
</dbReference>
<keyword evidence="3" id="KW-0539">Nucleus</keyword>
<dbReference type="Pfam" id="PF04005">
    <property type="entry name" value="Hus1"/>
    <property type="match status" value="1"/>
</dbReference>
<comment type="similarity">
    <text evidence="2 4">Belongs to the HUS1 family.</text>
</comment>
<evidence type="ECO:0000256" key="3">
    <source>
        <dbReference type="ARBA" id="ARBA00023242"/>
    </source>
</evidence>
<dbReference type="GO" id="GO:0035861">
    <property type="term" value="C:site of double-strand break"/>
    <property type="evidence" value="ECO:0007669"/>
    <property type="project" value="TreeGrafter"/>
</dbReference>
<dbReference type="GO" id="GO:0031573">
    <property type="term" value="P:mitotic intra-S DNA damage checkpoint signaling"/>
    <property type="evidence" value="ECO:0007669"/>
    <property type="project" value="TreeGrafter"/>
</dbReference>
<dbReference type="EMBL" id="GDRN01109251">
    <property type="protein sequence ID" value="JAI57098.1"/>
    <property type="molecule type" value="Transcribed_RNA"/>
</dbReference>
<sequence length="287" mass="32397">MKFSGTMIELGCIRQFALVIGSLARLAKLCVLRITRTHLYFIINEPGTVHRAPGLWAELDQGHYFSTVTMSGVSEEHNEIFLEFEPDKLSGTLSVFKSNNAAVRNLKIKLAKKLSPCLTLEMQMPSFSEHARTVVHDVPVLPLPRRQWHLYQEPEMPHFTASIYLPPLKKLRHVVERMKNLSSSLTLAANRKGTLVLSVTSDAANVSTYFRNLTMPTWDLEGAASQMDEEQLHSATVEIKKLISFLAGEQIGPCKVICNIVDDRMVHLFLLHDDVILQYFLPATRIS</sequence>
<dbReference type="GO" id="GO:0006289">
    <property type="term" value="P:nucleotide-excision repair"/>
    <property type="evidence" value="ECO:0007669"/>
    <property type="project" value="TreeGrafter"/>
</dbReference>
<dbReference type="GO" id="GO:0000723">
    <property type="term" value="P:telomere maintenance"/>
    <property type="evidence" value="ECO:0007669"/>
    <property type="project" value="TreeGrafter"/>
</dbReference>
<accession>A0A0P4VUF6</accession>
<dbReference type="GO" id="GO:0030896">
    <property type="term" value="C:checkpoint clamp complex"/>
    <property type="evidence" value="ECO:0007669"/>
    <property type="project" value="InterPro"/>
</dbReference>
<dbReference type="AlphaFoldDB" id="A0A0P4VUF6"/>
<proteinExistence type="inferred from homology"/>
<evidence type="ECO:0000256" key="4">
    <source>
        <dbReference type="PIRNR" id="PIRNR011312"/>
    </source>
</evidence>
<comment type="subcellular location">
    <subcellularLocation>
        <location evidence="1">Nucleus</location>
    </subcellularLocation>
</comment>
<dbReference type="InterPro" id="IPR016580">
    <property type="entry name" value="HUS1"/>
</dbReference>
<evidence type="ECO:0000256" key="1">
    <source>
        <dbReference type="ARBA" id="ARBA00004123"/>
    </source>
</evidence>
<dbReference type="GO" id="GO:0033314">
    <property type="term" value="P:mitotic DNA replication checkpoint signaling"/>
    <property type="evidence" value="ECO:0007669"/>
    <property type="project" value="TreeGrafter"/>
</dbReference>
<dbReference type="PANTHER" id="PTHR12900">
    <property type="entry name" value="MITOTIC AND DNA DAMAGE CHECKPOINT PROTEIN HUS1"/>
    <property type="match status" value="1"/>
</dbReference>
<name>A0A0P4VUF6_SCYOL</name>
<dbReference type="GO" id="GO:0000724">
    <property type="term" value="P:double-strand break repair via homologous recombination"/>
    <property type="evidence" value="ECO:0007669"/>
    <property type="project" value="TreeGrafter"/>
</dbReference>
<protein>
    <recommendedName>
        <fullName evidence="4">Checkpoint protein</fullName>
    </recommendedName>
</protein>
<evidence type="ECO:0000313" key="5">
    <source>
        <dbReference type="EMBL" id="JAI57098.1"/>
    </source>
</evidence>
<dbReference type="PIRSF" id="PIRSF011312">
    <property type="entry name" value="Cell_cycle_HUS1"/>
    <property type="match status" value="1"/>
</dbReference>
<dbReference type="GO" id="GO:0044778">
    <property type="term" value="P:meiotic DNA integrity checkpoint signaling"/>
    <property type="evidence" value="ECO:0007669"/>
    <property type="project" value="TreeGrafter"/>
</dbReference>
<dbReference type="InterPro" id="IPR007150">
    <property type="entry name" value="HUS1/Mec3"/>
</dbReference>